<keyword evidence="1" id="KW-1133">Transmembrane helix</keyword>
<proteinExistence type="predicted"/>
<sequence>MWSAIGFALGAAFAIAAPTVQSAPVPVRAAIPFLGAACGAVLCDWMLQRAARRRMARITSELPTVLEFLTLSLTAGEGLLDAIRRVARTGSGSSPASSAGSLPRWARAYRSASRWPRSATGSTMPR</sequence>
<dbReference type="EMBL" id="AP027734">
    <property type="protein sequence ID" value="BDZ56012.1"/>
    <property type="molecule type" value="Genomic_DNA"/>
</dbReference>
<keyword evidence="1" id="KW-0812">Transmembrane</keyword>
<evidence type="ECO:0000313" key="3">
    <source>
        <dbReference type="Proteomes" id="UP001321477"/>
    </source>
</evidence>
<accession>A0ABM8H5I3</accession>
<evidence type="ECO:0000313" key="2">
    <source>
        <dbReference type="EMBL" id="BDZ56012.1"/>
    </source>
</evidence>
<gene>
    <name evidence="2" type="ORF">GCM10025870_30850</name>
</gene>
<keyword evidence="3" id="KW-1185">Reference proteome</keyword>
<protein>
    <submittedName>
        <fullName evidence="2">Uncharacterized protein</fullName>
    </submittedName>
</protein>
<organism evidence="2 3">
    <name type="scientific">Agromyces marinus</name>
    <dbReference type="NCBI Taxonomy" id="1389020"/>
    <lineage>
        <taxon>Bacteria</taxon>
        <taxon>Bacillati</taxon>
        <taxon>Actinomycetota</taxon>
        <taxon>Actinomycetes</taxon>
        <taxon>Micrococcales</taxon>
        <taxon>Microbacteriaceae</taxon>
        <taxon>Agromyces</taxon>
    </lineage>
</organism>
<evidence type="ECO:0000256" key="1">
    <source>
        <dbReference type="SAM" id="Phobius"/>
    </source>
</evidence>
<reference evidence="3" key="1">
    <citation type="journal article" date="2019" name="Int. J. Syst. Evol. Microbiol.">
        <title>The Global Catalogue of Microorganisms (GCM) 10K type strain sequencing project: providing services to taxonomists for standard genome sequencing and annotation.</title>
        <authorList>
            <consortium name="The Broad Institute Genomics Platform"/>
            <consortium name="The Broad Institute Genome Sequencing Center for Infectious Disease"/>
            <person name="Wu L."/>
            <person name="Ma J."/>
        </authorList>
    </citation>
    <scope>NUCLEOTIDE SEQUENCE [LARGE SCALE GENOMIC DNA]</scope>
    <source>
        <strain evidence="3">NBRC 109019</strain>
    </source>
</reference>
<feature type="transmembrane region" description="Helical" evidence="1">
    <location>
        <begin position="32"/>
        <end position="47"/>
    </location>
</feature>
<keyword evidence="1" id="KW-0472">Membrane</keyword>
<dbReference type="Proteomes" id="UP001321477">
    <property type="component" value="Chromosome"/>
</dbReference>
<name>A0ABM8H5I3_9MICO</name>